<dbReference type="PANTHER" id="PTHR39426:SF1">
    <property type="entry name" value="HOMOLOGY TO DEATH-ON-CURING PROTEIN OF PHAGE P1"/>
    <property type="match status" value="1"/>
</dbReference>
<dbReference type="Proteomes" id="UP000625682">
    <property type="component" value="Unassembled WGS sequence"/>
</dbReference>
<evidence type="ECO:0000313" key="3">
    <source>
        <dbReference type="Proteomes" id="UP000625682"/>
    </source>
</evidence>
<reference evidence="2" key="1">
    <citation type="journal article" date="2014" name="Int. J. Syst. Evol. Microbiol.">
        <title>Complete genome sequence of Corynebacterium casei LMG S-19264T (=DSM 44701T), isolated from a smear-ripened cheese.</title>
        <authorList>
            <consortium name="US DOE Joint Genome Institute (JGI-PGF)"/>
            <person name="Walter F."/>
            <person name="Albersmeier A."/>
            <person name="Kalinowski J."/>
            <person name="Ruckert C."/>
        </authorList>
    </citation>
    <scope>NUCLEOTIDE SEQUENCE</scope>
    <source>
        <strain evidence="2">CGMCC 4.7272</strain>
    </source>
</reference>
<sequence length="129" mass="13725">MTYVYLSAEDVLGIAGLAVEGRRVIVRDVGLVAAAAHRPSATPLGQEAYTDLFDKAAAFLQSLAIDRPFVDGNKRTAWTSCVVFLALNGVQLRPDIDAAERLVIAVASGSVDEVKVISEVLRDLAEPSV</sequence>
<dbReference type="AlphaFoldDB" id="A0A917NV83"/>
<dbReference type="InterPro" id="IPR053737">
    <property type="entry name" value="Type_II_TA_Toxin"/>
</dbReference>
<dbReference type="InterPro" id="IPR003812">
    <property type="entry name" value="Fido"/>
</dbReference>
<dbReference type="Pfam" id="PF02661">
    <property type="entry name" value="Fic"/>
    <property type="match status" value="1"/>
</dbReference>
<evidence type="ECO:0000313" key="2">
    <source>
        <dbReference type="EMBL" id="GGJ31501.1"/>
    </source>
</evidence>
<dbReference type="Gene3D" id="1.20.120.1870">
    <property type="entry name" value="Fic/DOC protein, Fido domain"/>
    <property type="match status" value="1"/>
</dbReference>
<name>A0A917NV83_9ACTN</name>
<proteinExistence type="predicted"/>
<accession>A0A917NV83</accession>
<dbReference type="GO" id="GO:0016301">
    <property type="term" value="F:kinase activity"/>
    <property type="evidence" value="ECO:0007669"/>
    <property type="project" value="InterPro"/>
</dbReference>
<gene>
    <name evidence="2" type="primary">doc</name>
    <name evidence="2" type="ORF">GCM10012282_30100</name>
</gene>
<dbReference type="InterPro" id="IPR006440">
    <property type="entry name" value="Doc"/>
</dbReference>
<reference evidence="2" key="2">
    <citation type="submission" date="2020-09" db="EMBL/GenBank/DDBJ databases">
        <authorList>
            <person name="Sun Q."/>
            <person name="Zhou Y."/>
        </authorList>
    </citation>
    <scope>NUCLEOTIDE SEQUENCE</scope>
    <source>
        <strain evidence="2">CGMCC 4.7272</strain>
    </source>
</reference>
<evidence type="ECO:0000259" key="1">
    <source>
        <dbReference type="PROSITE" id="PS51459"/>
    </source>
</evidence>
<dbReference type="RefSeq" id="WP_189147951.1">
    <property type="nucleotide sequence ID" value="NZ_BAABER010000009.1"/>
</dbReference>
<dbReference type="PANTHER" id="PTHR39426">
    <property type="entry name" value="HOMOLOGY TO DEATH-ON-CURING PROTEIN OF PHAGE P1"/>
    <property type="match status" value="1"/>
</dbReference>
<protein>
    <submittedName>
        <fullName evidence="2">Toxin Doc</fullName>
    </submittedName>
</protein>
<keyword evidence="3" id="KW-1185">Reference proteome</keyword>
<feature type="domain" description="Fido" evidence="1">
    <location>
        <begin position="6"/>
        <end position="123"/>
    </location>
</feature>
<comment type="caution">
    <text evidence="2">The sequence shown here is derived from an EMBL/GenBank/DDBJ whole genome shotgun (WGS) entry which is preliminary data.</text>
</comment>
<dbReference type="EMBL" id="BMMU01000008">
    <property type="protein sequence ID" value="GGJ31501.1"/>
    <property type="molecule type" value="Genomic_DNA"/>
</dbReference>
<dbReference type="NCBIfam" id="TIGR01550">
    <property type="entry name" value="DOC_P1"/>
    <property type="match status" value="1"/>
</dbReference>
<organism evidence="2 3">
    <name type="scientific">Streptomyces lacrimifluminis</name>
    <dbReference type="NCBI Taxonomy" id="1500077"/>
    <lineage>
        <taxon>Bacteria</taxon>
        <taxon>Bacillati</taxon>
        <taxon>Actinomycetota</taxon>
        <taxon>Actinomycetes</taxon>
        <taxon>Kitasatosporales</taxon>
        <taxon>Streptomycetaceae</taxon>
        <taxon>Streptomyces</taxon>
    </lineage>
</organism>
<dbReference type="PROSITE" id="PS51459">
    <property type="entry name" value="FIDO"/>
    <property type="match status" value="1"/>
</dbReference>